<sequence length="254" mass="29200">MALANEQCKAAILSLPMELAPTSDDMLQQKSPDVTLSDHEVSRSNLTTECLRESFRLQLTESLHLSDTDWHLGSMDLQVPGSWQHVGSKYVILGDTKYTPREIQILPGLVSSNPKQLVLWLCCVCHKMKFTKSKCQVLHFGCNNPLQRYRLGTVWLDSAQEERNLGVDSQLNMSQQYTQVAKRANGILACIRNNVASRSREVILSLYLALVRPRFEYCVQFWAPQFRKDVEMLEHIQRRATRLVKDLENKTYEE</sequence>
<dbReference type="EMBL" id="QRBI01000208">
    <property type="protein sequence ID" value="RMB93612.1"/>
    <property type="molecule type" value="Genomic_DNA"/>
</dbReference>
<evidence type="ECO:0000313" key="2">
    <source>
        <dbReference type="Proteomes" id="UP000269221"/>
    </source>
</evidence>
<keyword evidence="2" id="KW-1185">Reference proteome</keyword>
<dbReference type="AlphaFoldDB" id="A0A3M0IYS5"/>
<dbReference type="Proteomes" id="UP000269221">
    <property type="component" value="Unassembled WGS sequence"/>
</dbReference>
<proteinExistence type="predicted"/>
<evidence type="ECO:0008006" key="3">
    <source>
        <dbReference type="Google" id="ProtNLM"/>
    </source>
</evidence>
<accession>A0A3M0IYS5</accession>
<reference evidence="1 2" key="1">
    <citation type="submission" date="2018-07" db="EMBL/GenBank/DDBJ databases">
        <title>A high quality draft genome assembly of the barn swallow (H. rustica rustica).</title>
        <authorList>
            <person name="Formenti G."/>
            <person name="Chiara M."/>
            <person name="Poveda L."/>
            <person name="Francoijs K.-J."/>
            <person name="Bonisoli-Alquati A."/>
            <person name="Canova L."/>
            <person name="Gianfranceschi L."/>
            <person name="Horner D.S."/>
            <person name="Saino N."/>
        </authorList>
    </citation>
    <scope>NUCLEOTIDE SEQUENCE [LARGE SCALE GENOMIC DNA]</scope>
    <source>
        <strain evidence="1">Chelidonia</strain>
        <tissue evidence="1">Blood</tissue>
    </source>
</reference>
<gene>
    <name evidence="1" type="ORF">DUI87_29838</name>
</gene>
<organism evidence="1 2">
    <name type="scientific">Hirundo rustica rustica</name>
    <dbReference type="NCBI Taxonomy" id="333673"/>
    <lineage>
        <taxon>Eukaryota</taxon>
        <taxon>Metazoa</taxon>
        <taxon>Chordata</taxon>
        <taxon>Craniata</taxon>
        <taxon>Vertebrata</taxon>
        <taxon>Euteleostomi</taxon>
        <taxon>Archelosauria</taxon>
        <taxon>Archosauria</taxon>
        <taxon>Dinosauria</taxon>
        <taxon>Saurischia</taxon>
        <taxon>Theropoda</taxon>
        <taxon>Coelurosauria</taxon>
        <taxon>Aves</taxon>
        <taxon>Neognathae</taxon>
        <taxon>Neoaves</taxon>
        <taxon>Telluraves</taxon>
        <taxon>Australaves</taxon>
        <taxon>Passeriformes</taxon>
        <taxon>Sylvioidea</taxon>
        <taxon>Hirundinidae</taxon>
        <taxon>Hirundo</taxon>
    </lineage>
</organism>
<dbReference type="PANTHER" id="PTHR33332">
    <property type="entry name" value="REVERSE TRANSCRIPTASE DOMAIN-CONTAINING PROTEIN"/>
    <property type="match status" value="1"/>
</dbReference>
<name>A0A3M0IYS5_HIRRU</name>
<dbReference type="OrthoDB" id="276744at2759"/>
<comment type="caution">
    <text evidence="1">The sequence shown here is derived from an EMBL/GenBank/DDBJ whole genome shotgun (WGS) entry which is preliminary data.</text>
</comment>
<protein>
    <recommendedName>
        <fullName evidence="3">Reverse transcriptase thumb domain-containing protein</fullName>
    </recommendedName>
</protein>
<evidence type="ECO:0000313" key="1">
    <source>
        <dbReference type="EMBL" id="RMB93612.1"/>
    </source>
</evidence>